<reference evidence="1 2" key="1">
    <citation type="submission" date="2020-08" db="EMBL/GenBank/DDBJ databases">
        <title>Genomic Encyclopedia of Type Strains, Phase IV (KMG-IV): sequencing the most valuable type-strain genomes for metagenomic binning, comparative biology and taxonomic classification.</title>
        <authorList>
            <person name="Goeker M."/>
        </authorList>
    </citation>
    <scope>NUCLEOTIDE SEQUENCE [LARGE SCALE GENOMIC DNA]</scope>
    <source>
        <strain evidence="1 2">DSM 100995</strain>
    </source>
</reference>
<organism evidence="1 2">
    <name type="scientific">Mucilaginibacter phyllosphaerae</name>
    <dbReference type="NCBI Taxonomy" id="1812349"/>
    <lineage>
        <taxon>Bacteria</taxon>
        <taxon>Pseudomonadati</taxon>
        <taxon>Bacteroidota</taxon>
        <taxon>Sphingobacteriia</taxon>
        <taxon>Sphingobacteriales</taxon>
        <taxon>Sphingobacteriaceae</taxon>
        <taxon>Mucilaginibacter</taxon>
    </lineage>
</organism>
<proteinExistence type="predicted"/>
<protein>
    <submittedName>
        <fullName evidence="1">mRNA-degrading endonuclease RelE of RelBE toxin-antitoxin system</fullName>
    </submittedName>
</protein>
<comment type="caution">
    <text evidence="1">The sequence shown here is derived from an EMBL/GenBank/DDBJ whole genome shotgun (WGS) entry which is preliminary data.</text>
</comment>
<keyword evidence="1" id="KW-0378">Hydrolase</keyword>
<dbReference type="EMBL" id="JACIEG010000003">
    <property type="protein sequence ID" value="MBB3969148.1"/>
    <property type="molecule type" value="Genomic_DNA"/>
</dbReference>
<keyword evidence="1" id="KW-0255">Endonuclease</keyword>
<dbReference type="Gene3D" id="3.30.2310.20">
    <property type="entry name" value="RelE-like"/>
    <property type="match status" value="1"/>
</dbReference>
<accession>A0ABR6I7X1</accession>
<name>A0ABR6I7X1_9SPHI</name>
<evidence type="ECO:0000313" key="1">
    <source>
        <dbReference type="EMBL" id="MBB3969148.1"/>
    </source>
</evidence>
<dbReference type="InterPro" id="IPR035093">
    <property type="entry name" value="RelE/ParE_toxin_dom_sf"/>
</dbReference>
<dbReference type="Proteomes" id="UP000583101">
    <property type="component" value="Unassembled WGS sequence"/>
</dbReference>
<keyword evidence="2" id="KW-1185">Reference proteome</keyword>
<evidence type="ECO:0000313" key="2">
    <source>
        <dbReference type="Proteomes" id="UP000583101"/>
    </source>
</evidence>
<keyword evidence="1" id="KW-0540">Nuclease</keyword>
<sequence length="36" mass="4388">MKIIFSPRAAEDLKYWKKSVDKIIQKKIQILFECYL</sequence>
<gene>
    <name evidence="1" type="ORF">GGR35_001751</name>
</gene>
<dbReference type="GO" id="GO:0004519">
    <property type="term" value="F:endonuclease activity"/>
    <property type="evidence" value="ECO:0007669"/>
    <property type="project" value="UniProtKB-KW"/>
</dbReference>